<dbReference type="PANTHER" id="PTHR30529:SF1">
    <property type="entry name" value="CYTOCHROME B561 HOMOLOG 2"/>
    <property type="match status" value="1"/>
</dbReference>
<keyword evidence="6 13" id="KW-0812">Transmembrane</keyword>
<dbReference type="InterPro" id="IPR011577">
    <property type="entry name" value="Cyt_b561_bac/Ni-Hgenase"/>
</dbReference>
<evidence type="ECO:0000256" key="8">
    <source>
        <dbReference type="ARBA" id="ARBA00022982"/>
    </source>
</evidence>
<evidence type="ECO:0000256" key="4">
    <source>
        <dbReference type="ARBA" id="ARBA00022475"/>
    </source>
</evidence>
<feature type="transmembrane region" description="Helical" evidence="13">
    <location>
        <begin position="54"/>
        <end position="71"/>
    </location>
</feature>
<dbReference type="EMBL" id="JPWJ01000013">
    <property type="protein sequence ID" value="RCK45857.1"/>
    <property type="molecule type" value="Genomic_DNA"/>
</dbReference>
<dbReference type="RefSeq" id="WP_062951760.1">
    <property type="nucleotide sequence ID" value="NZ_JALLPZ010000001.1"/>
</dbReference>
<dbReference type="GO" id="GO:0009055">
    <property type="term" value="F:electron transfer activity"/>
    <property type="evidence" value="ECO:0007669"/>
    <property type="project" value="InterPro"/>
</dbReference>
<dbReference type="SUPFAM" id="SSF81342">
    <property type="entry name" value="Transmembrane di-heme cytochromes"/>
    <property type="match status" value="1"/>
</dbReference>
<dbReference type="Gene3D" id="1.20.950.20">
    <property type="entry name" value="Transmembrane di-heme cytochromes, Chain C"/>
    <property type="match status" value="2"/>
</dbReference>
<dbReference type="GO" id="GO:0020037">
    <property type="term" value="F:heme binding"/>
    <property type="evidence" value="ECO:0007669"/>
    <property type="project" value="TreeGrafter"/>
</dbReference>
<keyword evidence="5" id="KW-0349">Heme</keyword>
<comment type="similarity">
    <text evidence="12">Belongs to the cytochrome b561 family.</text>
</comment>
<evidence type="ECO:0000256" key="11">
    <source>
        <dbReference type="ARBA" id="ARBA00023136"/>
    </source>
</evidence>
<feature type="transmembrane region" description="Helical" evidence="13">
    <location>
        <begin position="16"/>
        <end position="34"/>
    </location>
</feature>
<evidence type="ECO:0000256" key="6">
    <source>
        <dbReference type="ARBA" id="ARBA00022692"/>
    </source>
</evidence>
<proteinExistence type="inferred from homology"/>
<keyword evidence="7" id="KW-0479">Metal-binding</keyword>
<organism evidence="15 18">
    <name type="scientific">Thalassospira xiamenensis</name>
    <dbReference type="NCBI Taxonomy" id="220697"/>
    <lineage>
        <taxon>Bacteria</taxon>
        <taxon>Pseudomonadati</taxon>
        <taxon>Pseudomonadota</taxon>
        <taxon>Alphaproteobacteria</taxon>
        <taxon>Rhodospirillales</taxon>
        <taxon>Thalassospiraceae</taxon>
        <taxon>Thalassospira</taxon>
    </lineage>
</organism>
<dbReference type="InterPro" id="IPR016174">
    <property type="entry name" value="Di-haem_cyt_TM"/>
</dbReference>
<evidence type="ECO:0000256" key="10">
    <source>
        <dbReference type="ARBA" id="ARBA00023004"/>
    </source>
</evidence>
<dbReference type="InterPro" id="IPR052168">
    <property type="entry name" value="Cytochrome_b561_oxidase"/>
</dbReference>
<feature type="transmembrane region" description="Helical" evidence="13">
    <location>
        <begin position="92"/>
        <end position="125"/>
    </location>
</feature>
<dbReference type="GO" id="GO:0005886">
    <property type="term" value="C:plasma membrane"/>
    <property type="evidence" value="ECO:0007669"/>
    <property type="project" value="UniProtKB-SubCell"/>
</dbReference>
<name>A0A154L099_9PROT</name>
<feature type="transmembrane region" description="Helical" evidence="13">
    <location>
        <begin position="145"/>
        <end position="166"/>
    </location>
</feature>
<keyword evidence="4" id="KW-1003">Cell membrane</keyword>
<protein>
    <submittedName>
        <fullName evidence="15 16">Cytochrome b561</fullName>
    </submittedName>
</protein>
<dbReference type="Pfam" id="PF01292">
    <property type="entry name" value="Ni_hydr_CYTB"/>
    <property type="match status" value="1"/>
</dbReference>
<evidence type="ECO:0000313" key="16">
    <source>
        <dbReference type="EMBL" id="SOB93389.1"/>
    </source>
</evidence>
<evidence type="ECO:0000256" key="13">
    <source>
        <dbReference type="SAM" id="Phobius"/>
    </source>
</evidence>
<dbReference type="GO" id="GO:0022904">
    <property type="term" value="P:respiratory electron transport chain"/>
    <property type="evidence" value="ECO:0007669"/>
    <property type="project" value="InterPro"/>
</dbReference>
<keyword evidence="8" id="KW-0249">Electron transport</keyword>
<gene>
    <name evidence="16" type="ORF">SAMN05428964_101759</name>
    <name evidence="15" type="ORF">TH44_20260</name>
</gene>
<dbReference type="EMBL" id="OBMM01000001">
    <property type="protein sequence ID" value="SOB93389.1"/>
    <property type="molecule type" value="Genomic_DNA"/>
</dbReference>
<evidence type="ECO:0000256" key="7">
    <source>
        <dbReference type="ARBA" id="ARBA00022723"/>
    </source>
</evidence>
<evidence type="ECO:0000256" key="2">
    <source>
        <dbReference type="ARBA" id="ARBA00004651"/>
    </source>
</evidence>
<accession>A0A154L099</accession>
<keyword evidence="11 13" id="KW-0472">Membrane</keyword>
<dbReference type="AlphaFoldDB" id="A0A154L099"/>
<keyword evidence="9 13" id="KW-1133">Transmembrane helix</keyword>
<evidence type="ECO:0000313" key="15">
    <source>
        <dbReference type="EMBL" id="RCK45857.1"/>
    </source>
</evidence>
<sequence>MALRSTQTGFGPVTKSFHWLMAILFATMFAIGWYMDLLPLGLEKLAWISRHKSIGVTILFLAILRIIWRLAEQTPAGLGEKAWERQAAKLAHFALYAVMLAMPLSGWLMSSAANFSVSVFGLFTLPDLVGPDKVLYEQLRFTHWILSWVIVGLVGLHVAAAFKHHFINRDATLRRMLPGTGKGN</sequence>
<evidence type="ECO:0000256" key="5">
    <source>
        <dbReference type="ARBA" id="ARBA00022617"/>
    </source>
</evidence>
<evidence type="ECO:0000256" key="12">
    <source>
        <dbReference type="ARBA" id="ARBA00037975"/>
    </source>
</evidence>
<evidence type="ECO:0000256" key="1">
    <source>
        <dbReference type="ARBA" id="ARBA00001970"/>
    </source>
</evidence>
<dbReference type="Proteomes" id="UP000252266">
    <property type="component" value="Unassembled WGS sequence"/>
</dbReference>
<evidence type="ECO:0000256" key="9">
    <source>
        <dbReference type="ARBA" id="ARBA00022989"/>
    </source>
</evidence>
<evidence type="ECO:0000256" key="3">
    <source>
        <dbReference type="ARBA" id="ARBA00022448"/>
    </source>
</evidence>
<dbReference type="PANTHER" id="PTHR30529">
    <property type="entry name" value="CYTOCHROME B561"/>
    <property type="match status" value="1"/>
</dbReference>
<comment type="subcellular location">
    <subcellularLocation>
        <location evidence="2">Cell membrane</location>
        <topology evidence="2">Multi-pass membrane protein</topology>
    </subcellularLocation>
</comment>
<evidence type="ECO:0000313" key="18">
    <source>
        <dbReference type="Proteomes" id="UP000252266"/>
    </source>
</evidence>
<dbReference type="Proteomes" id="UP000219068">
    <property type="component" value="Unassembled WGS sequence"/>
</dbReference>
<keyword evidence="3" id="KW-0813">Transport</keyword>
<evidence type="ECO:0000313" key="17">
    <source>
        <dbReference type="Proteomes" id="UP000219068"/>
    </source>
</evidence>
<dbReference type="GO" id="GO:0046872">
    <property type="term" value="F:metal ion binding"/>
    <property type="evidence" value="ECO:0007669"/>
    <property type="project" value="UniProtKB-KW"/>
</dbReference>
<reference evidence="15 18" key="1">
    <citation type="submission" date="2014-07" db="EMBL/GenBank/DDBJ databases">
        <title>Draft genome sequence of Thalassospira xiamenensis IB13.</title>
        <authorList>
            <person name="Lai Q."/>
            <person name="Shao Z."/>
        </authorList>
    </citation>
    <scope>NUCLEOTIDE SEQUENCE [LARGE SCALE GENOMIC DNA]</scope>
    <source>
        <strain evidence="15 18">IB13</strain>
    </source>
</reference>
<feature type="domain" description="Cytochrome b561 bacterial/Ni-hydrogenase" evidence="14">
    <location>
        <begin position="10"/>
        <end position="179"/>
    </location>
</feature>
<comment type="cofactor">
    <cofactor evidence="1">
        <name>heme b</name>
        <dbReference type="ChEBI" id="CHEBI:60344"/>
    </cofactor>
</comment>
<reference evidence="16 17" key="2">
    <citation type="submission" date="2017-08" db="EMBL/GenBank/DDBJ databases">
        <authorList>
            <person name="de Groot N.N."/>
        </authorList>
    </citation>
    <scope>NUCLEOTIDE SEQUENCE [LARGE SCALE GENOMIC DNA]</scope>
    <source>
        <strain evidence="16 17">USBA 78</strain>
    </source>
</reference>
<keyword evidence="10" id="KW-0408">Iron</keyword>
<evidence type="ECO:0000259" key="14">
    <source>
        <dbReference type="Pfam" id="PF01292"/>
    </source>
</evidence>